<evidence type="ECO:0000256" key="5">
    <source>
        <dbReference type="ARBA" id="ARBA00022519"/>
    </source>
</evidence>
<proteinExistence type="predicted"/>
<feature type="transmembrane region" description="Helical" evidence="11">
    <location>
        <begin position="59"/>
        <end position="79"/>
    </location>
</feature>
<evidence type="ECO:0000256" key="2">
    <source>
        <dbReference type="ARBA" id="ARBA00011262"/>
    </source>
</evidence>
<protein>
    <recommendedName>
        <fullName evidence="10">Autoinducer 2 import system permease protein LsrC</fullName>
    </recommendedName>
</protein>
<evidence type="ECO:0000313" key="12">
    <source>
        <dbReference type="EMBL" id="SMF13197.1"/>
    </source>
</evidence>
<keyword evidence="8 11" id="KW-0472">Membrane</keyword>
<dbReference type="GO" id="GO:0022857">
    <property type="term" value="F:transmembrane transporter activity"/>
    <property type="evidence" value="ECO:0007669"/>
    <property type="project" value="InterPro"/>
</dbReference>
<feature type="transmembrane region" description="Helical" evidence="11">
    <location>
        <begin position="262"/>
        <end position="293"/>
    </location>
</feature>
<gene>
    <name evidence="12" type="ORF">SAMN06295900_10330</name>
</gene>
<dbReference type="CDD" id="cd06579">
    <property type="entry name" value="TM_PBP1_transp_AraH_like"/>
    <property type="match status" value="1"/>
</dbReference>
<dbReference type="AlphaFoldDB" id="A0A1X7DE02"/>
<keyword evidence="13" id="KW-1185">Reference proteome</keyword>
<keyword evidence="6 11" id="KW-0812">Transmembrane</keyword>
<accession>A0A1X7DE02</accession>
<evidence type="ECO:0000256" key="7">
    <source>
        <dbReference type="ARBA" id="ARBA00022989"/>
    </source>
</evidence>
<evidence type="ECO:0000256" key="1">
    <source>
        <dbReference type="ARBA" id="ARBA00004651"/>
    </source>
</evidence>
<dbReference type="Proteomes" id="UP000192911">
    <property type="component" value="Unassembled WGS sequence"/>
</dbReference>
<dbReference type="GO" id="GO:0005886">
    <property type="term" value="C:plasma membrane"/>
    <property type="evidence" value="ECO:0007669"/>
    <property type="project" value="UniProtKB-SubCell"/>
</dbReference>
<evidence type="ECO:0000256" key="6">
    <source>
        <dbReference type="ARBA" id="ARBA00022692"/>
    </source>
</evidence>
<feature type="transmembrane region" description="Helical" evidence="11">
    <location>
        <begin position="29"/>
        <end position="47"/>
    </location>
</feature>
<comment type="subunit">
    <text evidence="2">The complex is composed of two ATP-binding proteins (LsrA), two transmembrane proteins (LsrC and LsrD) and a solute-binding protein (LsrB).</text>
</comment>
<keyword evidence="3" id="KW-0813">Transport</keyword>
<organism evidence="12 13">
    <name type="scientific">Trinickia caryophylli</name>
    <name type="common">Paraburkholderia caryophylli</name>
    <dbReference type="NCBI Taxonomy" id="28094"/>
    <lineage>
        <taxon>Bacteria</taxon>
        <taxon>Pseudomonadati</taxon>
        <taxon>Pseudomonadota</taxon>
        <taxon>Betaproteobacteria</taxon>
        <taxon>Burkholderiales</taxon>
        <taxon>Burkholderiaceae</taxon>
        <taxon>Trinickia</taxon>
    </lineage>
</organism>
<evidence type="ECO:0000256" key="9">
    <source>
        <dbReference type="ARBA" id="ARBA00025439"/>
    </source>
</evidence>
<dbReference type="STRING" id="28094.SAMN06295900_10330"/>
<dbReference type="RefSeq" id="WP_085225595.1">
    <property type="nucleotide sequence ID" value="NZ_BSQD01000003.1"/>
</dbReference>
<keyword evidence="4" id="KW-1003">Cell membrane</keyword>
<keyword evidence="7 11" id="KW-1133">Transmembrane helix</keyword>
<feature type="transmembrane region" description="Helical" evidence="11">
    <location>
        <begin position="177"/>
        <end position="197"/>
    </location>
</feature>
<keyword evidence="5" id="KW-0997">Cell inner membrane</keyword>
<evidence type="ECO:0000313" key="13">
    <source>
        <dbReference type="Proteomes" id="UP000192911"/>
    </source>
</evidence>
<sequence length="341" mass="35105">MKTIETQAPAVTGTRRPGYWRYWLAAQRGPLVAVAIFVAMFGVYGAAQPIGLSADIINTAANKGALLALVAMAQTLPVLTGGLDLSVGMIFMLANCLASTLVTGDALTSAFGVASVLAAGLLCGLVNGLIVVYGRLQPLIATLATSAIYFGIALALRPQPGGDINGDLAELMTRSTYGIPSSALLVFAAVVCVWLPYRRSTLGRAAYAVGSSEQAAYMSGVSIARAKLGAYTLAGFFAALGGLLLTCITFSGEARAALGGDYTLNSIAALVIGGTSLFGGAGGAVGSIFGAFVMRTVGDLLIVFNINPVLQPLFVGLVLLFAVSLGSLRLLRVRNKLDLYR</sequence>
<comment type="function">
    <text evidence="9">Part of the ABC transporter complex LsrABCD involved in autoinducer 2 (AI-2) import. Probably responsible for the translocation of the substrate across the membrane.</text>
</comment>
<feature type="transmembrane region" description="Helical" evidence="11">
    <location>
        <begin position="228"/>
        <end position="250"/>
    </location>
</feature>
<dbReference type="OrthoDB" id="7067799at2"/>
<evidence type="ECO:0000256" key="11">
    <source>
        <dbReference type="SAM" id="Phobius"/>
    </source>
</evidence>
<dbReference type="GeneID" id="95548758"/>
<feature type="transmembrane region" description="Helical" evidence="11">
    <location>
        <begin position="110"/>
        <end position="133"/>
    </location>
</feature>
<comment type="subcellular location">
    <subcellularLocation>
        <location evidence="1">Cell membrane</location>
        <topology evidence="1">Multi-pass membrane protein</topology>
    </subcellularLocation>
</comment>
<dbReference type="PANTHER" id="PTHR32196:SF29">
    <property type="entry name" value="AUTOINDUCER 2 IMPORT SYSTEM PERMEASE PROTEIN LSRC"/>
    <property type="match status" value="1"/>
</dbReference>
<dbReference type="PANTHER" id="PTHR32196">
    <property type="entry name" value="ABC TRANSPORTER PERMEASE PROTEIN YPHD-RELATED-RELATED"/>
    <property type="match status" value="1"/>
</dbReference>
<feature type="transmembrane region" description="Helical" evidence="11">
    <location>
        <begin position="139"/>
        <end position="156"/>
    </location>
</feature>
<evidence type="ECO:0000256" key="8">
    <source>
        <dbReference type="ARBA" id="ARBA00023136"/>
    </source>
</evidence>
<name>A0A1X7DE02_TRICW</name>
<evidence type="ECO:0000256" key="10">
    <source>
        <dbReference type="ARBA" id="ARBA00039382"/>
    </source>
</evidence>
<evidence type="ECO:0000256" key="4">
    <source>
        <dbReference type="ARBA" id="ARBA00022475"/>
    </source>
</evidence>
<dbReference type="EMBL" id="FXAH01000003">
    <property type="protein sequence ID" value="SMF13197.1"/>
    <property type="molecule type" value="Genomic_DNA"/>
</dbReference>
<evidence type="ECO:0000256" key="3">
    <source>
        <dbReference type="ARBA" id="ARBA00022448"/>
    </source>
</evidence>
<dbReference type="InterPro" id="IPR001851">
    <property type="entry name" value="ABC_transp_permease"/>
</dbReference>
<reference evidence="13" key="1">
    <citation type="submission" date="2017-04" db="EMBL/GenBank/DDBJ databases">
        <authorList>
            <person name="Varghese N."/>
            <person name="Submissions S."/>
        </authorList>
    </citation>
    <scope>NUCLEOTIDE SEQUENCE [LARGE SCALE GENOMIC DNA]</scope>
    <source>
        <strain evidence="13">Ballard 720</strain>
    </source>
</reference>
<dbReference type="Pfam" id="PF02653">
    <property type="entry name" value="BPD_transp_2"/>
    <property type="match status" value="1"/>
</dbReference>